<organism evidence="1">
    <name type="scientific">marine metagenome</name>
    <dbReference type="NCBI Taxonomy" id="408172"/>
    <lineage>
        <taxon>unclassified sequences</taxon>
        <taxon>metagenomes</taxon>
        <taxon>ecological metagenomes</taxon>
    </lineage>
</organism>
<reference evidence="1" key="1">
    <citation type="submission" date="2018-05" db="EMBL/GenBank/DDBJ databases">
        <authorList>
            <person name="Lanie J.A."/>
            <person name="Ng W.-L."/>
            <person name="Kazmierczak K.M."/>
            <person name="Andrzejewski T.M."/>
            <person name="Davidsen T.M."/>
            <person name="Wayne K.J."/>
            <person name="Tettelin H."/>
            <person name="Glass J.I."/>
            <person name="Rusch D."/>
            <person name="Podicherti R."/>
            <person name="Tsui H.-C.T."/>
            <person name="Winkler M.E."/>
        </authorList>
    </citation>
    <scope>NUCLEOTIDE SEQUENCE</scope>
</reference>
<proteinExistence type="predicted"/>
<feature type="non-terminal residue" evidence="1">
    <location>
        <position position="1"/>
    </location>
</feature>
<dbReference type="EMBL" id="UINC01229315">
    <property type="protein sequence ID" value="SVE60975.1"/>
    <property type="molecule type" value="Genomic_DNA"/>
</dbReference>
<name>A0A383EXN3_9ZZZZ</name>
<evidence type="ECO:0000313" key="1">
    <source>
        <dbReference type="EMBL" id="SVE60975.1"/>
    </source>
</evidence>
<accession>A0A383EXN3</accession>
<dbReference type="AlphaFoldDB" id="A0A383EXN3"/>
<gene>
    <name evidence="1" type="ORF">METZ01_LOCUS513829</name>
</gene>
<protein>
    <submittedName>
        <fullName evidence="1">Uncharacterized protein</fullName>
    </submittedName>
</protein>
<sequence length="220" mass="23450">VLDGDRFPEPAQLLQQAYVYRVRVSGGAGQRLLTARLDGFPDRAFARVETRGDSGGSLGLCGGLTGIDPLFADSGASTSSSADLGLDDSVLFPYGWHNWESAGSTEFRWTAAPEAEVVVEVARTGQTRVQIDARPTAAASALGQTLSLQVNDEQFEAQAMEPGNQAYSWLVPSAVWRAGANRLRLGVSQLTSPAADGQSEDTRLLGVAVRMIRLELLPTD</sequence>